<gene>
    <name evidence="1" type="ORF">MW084_17105</name>
</gene>
<organism evidence="1 2">
    <name type="scientific">Streptomyces sudanensis</name>
    <dbReference type="NCBI Taxonomy" id="436397"/>
    <lineage>
        <taxon>Bacteria</taxon>
        <taxon>Bacillati</taxon>
        <taxon>Actinomycetota</taxon>
        <taxon>Actinomycetes</taxon>
        <taxon>Kitasatosporales</taxon>
        <taxon>Streptomycetaceae</taxon>
        <taxon>Streptomyces</taxon>
    </lineage>
</organism>
<dbReference type="RefSeq" id="WP_078571904.1">
    <property type="nucleotide sequence ID" value="NZ_CP095474.1"/>
</dbReference>
<dbReference type="Proteomes" id="UP001056383">
    <property type="component" value="Chromosome"/>
</dbReference>
<accession>A0ABY4TEJ9</accession>
<protein>
    <submittedName>
        <fullName evidence="1">RHS repeat-associated core domain-containing protein</fullName>
    </submittedName>
</protein>
<dbReference type="PANTHER" id="PTHR32305:SF15">
    <property type="entry name" value="PROTEIN RHSA-RELATED"/>
    <property type="match status" value="1"/>
</dbReference>
<dbReference type="InterPro" id="IPR022385">
    <property type="entry name" value="Rhs_assc_core"/>
</dbReference>
<sequence length="156" mass="15749">MLIVTREGDRQPYRFAGAYLDPTGLYKMGARYYDPALGRFTQPNPSGQETNPYPYVEGDPVNRTDPTGLLSVDGIANALGPVGDLVTEGIHLAEGDTRALWGDVAGVVAGSAAGAVCGAAVAATAAPTLGGSLGATAGCYAISWSASQIASNAVSG</sequence>
<dbReference type="EMBL" id="CP095474">
    <property type="protein sequence ID" value="URN17359.1"/>
    <property type="molecule type" value="Genomic_DNA"/>
</dbReference>
<dbReference type="InterPro" id="IPR050708">
    <property type="entry name" value="T6SS_VgrG/RHS"/>
</dbReference>
<evidence type="ECO:0000313" key="2">
    <source>
        <dbReference type="Proteomes" id="UP001056383"/>
    </source>
</evidence>
<reference evidence="1" key="1">
    <citation type="submission" date="2022-04" db="EMBL/GenBank/DDBJ databases">
        <title>Systematic whole-genome sequencing reveals an unexpected diversity among actinomycetoma pathogens and provides insights into their antibacterial susceptibilities.</title>
        <authorList>
            <person name="Watson A.K."/>
            <person name="Kepplinger B."/>
            <person name="Bakhiet S.M."/>
            <person name="Mhmoud N.A."/>
            <person name="Chapman J."/>
            <person name="Allenby N."/>
            <person name="Mickiewicz K."/>
            <person name="Goodfellow M."/>
            <person name="Fahal A.H."/>
            <person name="Errington J."/>
        </authorList>
    </citation>
    <scope>NUCLEOTIDE SEQUENCE</scope>
    <source>
        <strain evidence="1">SD 504</strain>
    </source>
</reference>
<proteinExistence type="predicted"/>
<dbReference type="PANTHER" id="PTHR32305">
    <property type="match status" value="1"/>
</dbReference>
<dbReference type="NCBIfam" id="TIGR03696">
    <property type="entry name" value="Rhs_assc_core"/>
    <property type="match status" value="1"/>
</dbReference>
<name>A0ABY4TEJ9_9ACTN</name>
<keyword evidence="2" id="KW-1185">Reference proteome</keyword>
<dbReference type="Gene3D" id="2.180.10.10">
    <property type="entry name" value="RHS repeat-associated core"/>
    <property type="match status" value="1"/>
</dbReference>
<evidence type="ECO:0000313" key="1">
    <source>
        <dbReference type="EMBL" id="URN17359.1"/>
    </source>
</evidence>